<comment type="caution">
    <text evidence="2">The sequence shown here is derived from an EMBL/GenBank/DDBJ whole genome shotgun (WGS) entry which is preliminary data.</text>
</comment>
<dbReference type="AlphaFoldDB" id="A0AAV3X4Q6"/>
<accession>A0AAV3X4Q6</accession>
<gene>
    <name evidence="2" type="ORF">PoB_000173600</name>
</gene>
<feature type="compositionally biased region" description="Polar residues" evidence="1">
    <location>
        <begin position="25"/>
        <end position="35"/>
    </location>
</feature>
<dbReference type="Proteomes" id="UP000735302">
    <property type="component" value="Unassembled WGS sequence"/>
</dbReference>
<feature type="region of interest" description="Disordered" evidence="1">
    <location>
        <begin position="18"/>
        <end position="143"/>
    </location>
</feature>
<feature type="compositionally biased region" description="Basic and acidic residues" evidence="1">
    <location>
        <begin position="112"/>
        <end position="123"/>
    </location>
</feature>
<feature type="compositionally biased region" description="Basic and acidic residues" evidence="1">
    <location>
        <begin position="76"/>
        <end position="85"/>
    </location>
</feature>
<evidence type="ECO:0000313" key="3">
    <source>
        <dbReference type="Proteomes" id="UP000735302"/>
    </source>
</evidence>
<protein>
    <submittedName>
        <fullName evidence="2">Uncharacterized protein</fullName>
    </submittedName>
</protein>
<feature type="region of interest" description="Disordered" evidence="1">
    <location>
        <begin position="156"/>
        <end position="235"/>
    </location>
</feature>
<name>A0AAV3X4Q6_9GAST</name>
<feature type="compositionally biased region" description="Polar residues" evidence="1">
    <location>
        <begin position="157"/>
        <end position="179"/>
    </location>
</feature>
<feature type="compositionally biased region" description="Polar residues" evidence="1">
    <location>
        <begin position="96"/>
        <end position="106"/>
    </location>
</feature>
<proteinExistence type="predicted"/>
<reference evidence="2 3" key="1">
    <citation type="journal article" date="2021" name="Elife">
        <title>Chloroplast acquisition without the gene transfer in kleptoplastic sea slugs, Plakobranchus ocellatus.</title>
        <authorList>
            <person name="Maeda T."/>
            <person name="Takahashi S."/>
            <person name="Yoshida T."/>
            <person name="Shimamura S."/>
            <person name="Takaki Y."/>
            <person name="Nagai Y."/>
            <person name="Toyoda A."/>
            <person name="Suzuki Y."/>
            <person name="Arimoto A."/>
            <person name="Ishii H."/>
            <person name="Satoh N."/>
            <person name="Nishiyama T."/>
            <person name="Hasebe M."/>
            <person name="Maruyama T."/>
            <person name="Minagawa J."/>
            <person name="Obokata J."/>
            <person name="Shigenobu S."/>
        </authorList>
    </citation>
    <scope>NUCLEOTIDE SEQUENCE [LARGE SCALE GENOMIC DNA]</scope>
</reference>
<keyword evidence="3" id="KW-1185">Reference proteome</keyword>
<dbReference type="EMBL" id="BLXT01000255">
    <property type="protein sequence ID" value="GFN75230.1"/>
    <property type="molecule type" value="Genomic_DNA"/>
</dbReference>
<organism evidence="2 3">
    <name type="scientific">Plakobranchus ocellatus</name>
    <dbReference type="NCBI Taxonomy" id="259542"/>
    <lineage>
        <taxon>Eukaryota</taxon>
        <taxon>Metazoa</taxon>
        <taxon>Spiralia</taxon>
        <taxon>Lophotrochozoa</taxon>
        <taxon>Mollusca</taxon>
        <taxon>Gastropoda</taxon>
        <taxon>Heterobranchia</taxon>
        <taxon>Euthyneura</taxon>
        <taxon>Panpulmonata</taxon>
        <taxon>Sacoglossa</taxon>
        <taxon>Placobranchoidea</taxon>
        <taxon>Plakobranchidae</taxon>
        <taxon>Plakobranchus</taxon>
    </lineage>
</organism>
<sequence>MFCDYATAQNSTLKIHLKRHHDGQQAVSRDASQPASIARQDRHKTPADDSTSNMLKHVAADHDRSQRSKTCFSRNGKPESRDSTVRRASVGHIEQKSQYQPQQQFGALNLKQEQRDVGEEVSERFPGPTTPHTSGGGGGATHLSGATMLVAADTMDRQSTNSGQEQYRKYSSSDNSQSYPRDDLRAPVWPEMLDSRNGSHSHLQSDNEERFASASTSPSFSSGNPPHQNGMYTHRKPNEATQRDDAALYGLPPLSCGWKDPLHANDATDAAEKKNLDGPEACGKGISAMKDFPASLGDHQAMGLEKSVEPIQIGDAVAPVKPDLDVCDEDEEYLNCSIIKQVVPDKAFVRG</sequence>
<evidence type="ECO:0000256" key="1">
    <source>
        <dbReference type="SAM" id="MobiDB-lite"/>
    </source>
</evidence>
<evidence type="ECO:0000313" key="2">
    <source>
        <dbReference type="EMBL" id="GFN75230.1"/>
    </source>
</evidence>
<feature type="compositionally biased region" description="Low complexity" evidence="1">
    <location>
        <begin position="212"/>
        <end position="222"/>
    </location>
</feature>